<dbReference type="Pfam" id="PF11735">
    <property type="entry name" value="CAP59_mtransfer"/>
    <property type="match status" value="1"/>
</dbReference>
<dbReference type="AlphaFoldDB" id="A0AAW1RBR7"/>
<dbReference type="PANTHER" id="PTHR34144:SF7">
    <property type="entry name" value="EXPORT PROTEIN (CAP59), PUTATIVE (AFU_ORTHOLOGUE AFUA_7G05020)-RELATED"/>
    <property type="match status" value="1"/>
</dbReference>
<proteinExistence type="predicted"/>
<protein>
    <submittedName>
        <fullName evidence="1">Uncharacterized protein</fullName>
    </submittedName>
</protein>
<reference evidence="1 2" key="1">
    <citation type="journal article" date="2024" name="Nat. Commun.">
        <title>Phylogenomics reveals the evolutionary origins of lichenization in chlorophyte algae.</title>
        <authorList>
            <person name="Puginier C."/>
            <person name="Libourel C."/>
            <person name="Otte J."/>
            <person name="Skaloud P."/>
            <person name="Haon M."/>
            <person name="Grisel S."/>
            <person name="Petersen M."/>
            <person name="Berrin J.G."/>
            <person name="Delaux P.M."/>
            <person name="Dal Grande F."/>
            <person name="Keller J."/>
        </authorList>
    </citation>
    <scope>NUCLEOTIDE SEQUENCE [LARGE SCALE GENOMIC DNA]</scope>
    <source>
        <strain evidence="1 2">SAG 245.80</strain>
    </source>
</reference>
<evidence type="ECO:0000313" key="1">
    <source>
        <dbReference type="EMBL" id="KAK9830916.1"/>
    </source>
</evidence>
<dbReference type="PANTHER" id="PTHR34144">
    <property type="entry name" value="CHROMOSOME 8, WHOLE GENOME SHOTGUN SEQUENCE"/>
    <property type="match status" value="1"/>
</dbReference>
<gene>
    <name evidence="1" type="ORF">WJX81_004764</name>
</gene>
<comment type="caution">
    <text evidence="1">The sequence shown here is derived from an EMBL/GenBank/DDBJ whole genome shotgun (WGS) entry which is preliminary data.</text>
</comment>
<name>A0AAW1RBR7_9CHLO</name>
<evidence type="ECO:0000313" key="2">
    <source>
        <dbReference type="Proteomes" id="UP001445335"/>
    </source>
</evidence>
<dbReference type="Proteomes" id="UP001445335">
    <property type="component" value="Unassembled WGS sequence"/>
</dbReference>
<accession>A0AAW1RBR7</accession>
<keyword evidence="2" id="KW-1185">Reference proteome</keyword>
<dbReference type="EMBL" id="JALJOU010000049">
    <property type="protein sequence ID" value="KAK9830916.1"/>
    <property type="molecule type" value="Genomic_DNA"/>
</dbReference>
<organism evidence="1 2">
    <name type="scientific">Elliptochloris bilobata</name>
    <dbReference type="NCBI Taxonomy" id="381761"/>
    <lineage>
        <taxon>Eukaryota</taxon>
        <taxon>Viridiplantae</taxon>
        <taxon>Chlorophyta</taxon>
        <taxon>core chlorophytes</taxon>
        <taxon>Trebouxiophyceae</taxon>
        <taxon>Trebouxiophyceae incertae sedis</taxon>
        <taxon>Elliptochloris clade</taxon>
        <taxon>Elliptochloris</taxon>
    </lineage>
</organism>
<dbReference type="InterPro" id="IPR021047">
    <property type="entry name" value="Mannosyltransferase_CMT1"/>
</dbReference>
<sequence length="484" mass="53359">MGSVEALQRQLAELESRSSPAELQAAFRGALQAAGAAPSAGGAAFASRIGSVDSRRSEVEQGALRLLAAVEMRAARQRIPCFRDPSLPLPKPALRLLLANNLHNNEQLMPHYITQMLRLLALLPAGSAYVSIYESGSKDRTGPWLVLFDKILDYVEVPHSITIGGRPRGENEDRIEFLAHARNMALEPVFPAPAAGEAVSEHRNASVNLRMLDAAEGGVGSGVGSGGAGGSDKGGGAADVWTPDRVVFINDVYFCVRDVIRLLAHEGDLVCGMDFHVDVREGWDRHWRNIPAVDIHPWGPYGPPLGVMHKRHDHMIFYDCWVSRDANGLPFANNRPFVAHQYSRLRLEAGQPFPVSCCWNGMAVISAVPFRKGTRFRAHKEDEGECEASECNLLCEDMLRAGFSRFVVDPGVRQAYYPDIARQLYTKKVSYIPLTSWANVSAMPPVDFAFAPRKFHMMCCNKGETDDSVHWKTCLPGPVFEREL</sequence>